<dbReference type="Gene3D" id="1.20.1600.10">
    <property type="entry name" value="Outer membrane efflux proteins (OEP)"/>
    <property type="match status" value="1"/>
</dbReference>
<feature type="coiled-coil region" evidence="3">
    <location>
        <begin position="230"/>
        <end position="271"/>
    </location>
</feature>
<evidence type="ECO:0000259" key="5">
    <source>
        <dbReference type="PROSITE" id="PS51724"/>
    </source>
</evidence>
<feature type="region of interest" description="Disordered" evidence="4">
    <location>
        <begin position="681"/>
        <end position="713"/>
    </location>
</feature>
<evidence type="ECO:0000256" key="2">
    <source>
        <dbReference type="RuleBase" id="RU362097"/>
    </source>
</evidence>
<protein>
    <submittedName>
        <fullName evidence="6">Efflux transporter outer membrane subunit</fullName>
    </submittedName>
</protein>
<keyword evidence="7" id="KW-1185">Reference proteome</keyword>
<reference evidence="6 7" key="1">
    <citation type="journal article" date="2019" name="Antonie Van Leeuwenhoek">
        <title>Description of 'Ca. Methylobacter oryzae' KRF1, a novel species from the environmentally important Methylobacter clade 2.</title>
        <authorList>
            <person name="Khatri K."/>
            <person name="Mohite J.A."/>
            <person name="Pandit P.S."/>
            <person name="Bahulikar R."/>
            <person name="Rahalkar M.C."/>
        </authorList>
    </citation>
    <scope>NUCLEOTIDE SEQUENCE [LARGE SCALE GENOMIC DNA]</scope>
    <source>
        <strain evidence="6 7">KRF1</strain>
    </source>
</reference>
<evidence type="ECO:0000313" key="6">
    <source>
        <dbReference type="EMBL" id="TRW94998.1"/>
    </source>
</evidence>
<keyword evidence="3" id="KW-0175">Coiled coil</keyword>
<keyword evidence="2" id="KW-0472">Membrane</keyword>
<dbReference type="InterPro" id="IPR007730">
    <property type="entry name" value="SPOR-like_dom"/>
</dbReference>
<dbReference type="Proteomes" id="UP000733744">
    <property type="component" value="Unassembled WGS sequence"/>
</dbReference>
<dbReference type="SUPFAM" id="SSF56954">
    <property type="entry name" value="Outer membrane efflux proteins (OEP)"/>
    <property type="match status" value="1"/>
</dbReference>
<feature type="coiled-coil region" evidence="3">
    <location>
        <begin position="79"/>
        <end position="126"/>
    </location>
</feature>
<organism evidence="6 7">
    <name type="scientific">Candidatus Methylobacter oryzae</name>
    <dbReference type="NCBI Taxonomy" id="2497749"/>
    <lineage>
        <taxon>Bacteria</taxon>
        <taxon>Pseudomonadati</taxon>
        <taxon>Pseudomonadota</taxon>
        <taxon>Gammaproteobacteria</taxon>
        <taxon>Methylococcales</taxon>
        <taxon>Methylococcaceae</taxon>
        <taxon>Methylobacter</taxon>
    </lineage>
</organism>
<feature type="compositionally biased region" description="Low complexity" evidence="4">
    <location>
        <begin position="681"/>
        <end position="693"/>
    </location>
</feature>
<comment type="similarity">
    <text evidence="1 2">Belongs to the outer membrane factor (OMF) (TC 1.B.17) family.</text>
</comment>
<keyword evidence="2" id="KW-0564">Palmitate</keyword>
<comment type="subcellular location">
    <subcellularLocation>
        <location evidence="2">Cell outer membrane</location>
        <topology evidence="2">Lipid-anchor</topology>
    </subcellularLocation>
</comment>
<dbReference type="PANTHER" id="PTHR30203">
    <property type="entry name" value="OUTER MEMBRANE CATION EFFLUX PROTEIN"/>
    <property type="match status" value="1"/>
</dbReference>
<dbReference type="Pfam" id="PF02321">
    <property type="entry name" value="OEP"/>
    <property type="match status" value="2"/>
</dbReference>
<evidence type="ECO:0000256" key="4">
    <source>
        <dbReference type="SAM" id="MobiDB-lite"/>
    </source>
</evidence>
<evidence type="ECO:0000256" key="1">
    <source>
        <dbReference type="ARBA" id="ARBA00007613"/>
    </source>
</evidence>
<keyword evidence="2" id="KW-0812">Transmembrane</keyword>
<keyword evidence="2" id="KW-1134">Transmembrane beta strand</keyword>
<dbReference type="InterPro" id="IPR010131">
    <property type="entry name" value="MdtP/NodT-like"/>
</dbReference>
<comment type="caution">
    <text evidence="6">The sequence shown here is derived from an EMBL/GenBank/DDBJ whole genome shotgun (WGS) entry which is preliminary data.</text>
</comment>
<dbReference type="NCBIfam" id="TIGR01845">
    <property type="entry name" value="outer_NodT"/>
    <property type="match status" value="1"/>
</dbReference>
<dbReference type="InterPro" id="IPR036680">
    <property type="entry name" value="SPOR-like_sf"/>
</dbReference>
<name>A0ABY3CA98_9GAMM</name>
<dbReference type="PANTHER" id="PTHR30203:SF33">
    <property type="entry name" value="BLR4455 PROTEIN"/>
    <property type="match status" value="1"/>
</dbReference>
<feature type="domain" description="SPOR" evidence="5">
    <location>
        <begin position="716"/>
        <end position="796"/>
    </location>
</feature>
<evidence type="ECO:0000313" key="7">
    <source>
        <dbReference type="Proteomes" id="UP000733744"/>
    </source>
</evidence>
<accession>A0ABY3CA98</accession>
<dbReference type="InterPro" id="IPR003423">
    <property type="entry name" value="OMP_efflux"/>
</dbReference>
<proteinExistence type="inferred from homology"/>
<keyword evidence="2" id="KW-0449">Lipoprotein</keyword>
<dbReference type="PROSITE" id="PS51724">
    <property type="entry name" value="SPOR"/>
    <property type="match status" value="1"/>
</dbReference>
<gene>
    <name evidence="6" type="ORF">EKO24_010560</name>
</gene>
<dbReference type="Gene3D" id="2.20.200.10">
    <property type="entry name" value="Outer membrane efflux proteins (OEP)"/>
    <property type="match status" value="1"/>
</dbReference>
<dbReference type="RefSeq" id="WP_127028311.1">
    <property type="nucleotide sequence ID" value="NZ_RYFG02000093.1"/>
</dbReference>
<dbReference type="Pfam" id="PF05036">
    <property type="entry name" value="SPOR"/>
    <property type="match status" value="1"/>
</dbReference>
<sequence length="813" mass="89649">MPKKVLWNACFVEGYFRNKDNPGISSPLSKAFHDGAWLPILAVCSLLIPGCAIKQDSYDVPIAPLPAQFKHTEALTQRIESEAKDKVQVERRVEQLLDEWWHFFENDELNHLVDQAMANNADLRIAMLRISQSQSRAEQAFAGQFPEISAVGQLRHDSPSNGINSFTQGGSQKDRQNAQIGPAANWRVDIWGELKALTEAAEMEAWGATYQRDDTRRLLVANVTSRYVEYLSLNDRLRVARETKAALENLLQAVNERLKAGDATIIELEQQRAAVLAVEATIPGLELQRETAVNSLAQLLGVTPGMLKLSGRGMDSLKFPKVIPVVPSTLLLHRPDVRAVEAQLLAADADIDVARARVLPSLDLTAQAGWGVFSLASMVSPYGPLLNVAANLSATIFDYGKRMEGVALARARHEELVETYIRVIYAAVRETEDALANTHMNGKRLEAQQTATDAAAQAWKYSQDSYDFGDIDFLTLLDTERTYHRDLDELHRIRMERYRGLVDLFAALGGGVSQGDILPGGGKRPEANKTANLSAASLRIPGVIWDKPADDKEFWLVQLAGLQDISGVGHVWRDMQQRFSALMVDRVLMPREQGRIEKDNQERIRWYRLFIARFADQDDAETFCRALGSQLLRCNVVSSKSSAFRDLKTEDALEEAKPEPVKPQLSLSTDAEIQANRTATPAEPLLPAAGEPASKNDGQSTANPDNGLPTVKNANDSYQEAYAVQLSTLSNQANAEKELSAWQHKGIDAYIYPIAGADGRKLFTIRTGIYKDRKGAASSGILLSNSLHADTIPVSIRVDKAGHPAPLIPVIAP</sequence>
<dbReference type="Gene3D" id="3.30.70.1070">
    <property type="entry name" value="Sporulation related repeat"/>
    <property type="match status" value="1"/>
</dbReference>
<dbReference type="EMBL" id="RYFG02000093">
    <property type="protein sequence ID" value="TRW94998.1"/>
    <property type="molecule type" value="Genomic_DNA"/>
</dbReference>
<evidence type="ECO:0000256" key="3">
    <source>
        <dbReference type="SAM" id="Coils"/>
    </source>
</evidence>
<dbReference type="SUPFAM" id="SSF110997">
    <property type="entry name" value="Sporulation related repeat"/>
    <property type="match status" value="1"/>
</dbReference>